<dbReference type="EMBL" id="JAZGQK010000031">
    <property type="protein sequence ID" value="MEE6262741.1"/>
    <property type="molecule type" value="Genomic_DNA"/>
</dbReference>
<gene>
    <name evidence="5" type="ORF">V1633_30105</name>
</gene>
<protein>
    <recommendedName>
        <fullName evidence="3">Carboxylic ester hydrolase</fullName>
        <ecNumber evidence="3">3.1.1.-</ecNumber>
    </recommendedName>
</protein>
<evidence type="ECO:0000256" key="3">
    <source>
        <dbReference type="RuleBase" id="RU361235"/>
    </source>
</evidence>
<dbReference type="InterPro" id="IPR019826">
    <property type="entry name" value="Carboxylesterase_B_AS"/>
</dbReference>
<proteinExistence type="inferred from homology"/>
<dbReference type="Proteomes" id="UP001332243">
    <property type="component" value="Unassembled WGS sequence"/>
</dbReference>
<feature type="domain" description="Carboxylesterase type B" evidence="4">
    <location>
        <begin position="49"/>
        <end position="526"/>
    </location>
</feature>
<keyword evidence="2 3" id="KW-0378">Hydrolase</keyword>
<dbReference type="PROSITE" id="PS00122">
    <property type="entry name" value="CARBOXYLESTERASE_B_1"/>
    <property type="match status" value="1"/>
</dbReference>
<evidence type="ECO:0000313" key="5">
    <source>
        <dbReference type="EMBL" id="MEE6262741.1"/>
    </source>
</evidence>
<dbReference type="SUPFAM" id="SSF53474">
    <property type="entry name" value="alpha/beta-Hydrolases"/>
    <property type="match status" value="1"/>
</dbReference>
<comment type="caution">
    <text evidence="5">The sequence shown here is derived from an EMBL/GenBank/DDBJ whole genome shotgun (WGS) entry which is preliminary data.</text>
</comment>
<reference evidence="5 6" key="1">
    <citation type="submission" date="2024-01" db="EMBL/GenBank/DDBJ databases">
        <title>Genome insights into Plantactinospora sonchi sp. nov.</title>
        <authorList>
            <person name="Wang L."/>
        </authorList>
    </citation>
    <scope>NUCLEOTIDE SEQUENCE [LARGE SCALE GENOMIC DNA]</scope>
    <source>
        <strain evidence="5 6">NEAU-QY2</strain>
    </source>
</reference>
<dbReference type="Pfam" id="PF00135">
    <property type="entry name" value="COesterase"/>
    <property type="match status" value="1"/>
</dbReference>
<evidence type="ECO:0000313" key="6">
    <source>
        <dbReference type="Proteomes" id="UP001332243"/>
    </source>
</evidence>
<dbReference type="Gene3D" id="3.40.50.1820">
    <property type="entry name" value="alpha/beta hydrolase"/>
    <property type="match status" value="1"/>
</dbReference>
<keyword evidence="6" id="KW-1185">Reference proteome</keyword>
<sequence>MRMTGWSARRWRLPGAVGALGAVILTLAVAPTGGSATVDTDSRSDRNPAVVRTESGAVRGTVAADHRSFLGVPYAAPPVGALRWTSPRPAPAWTGVRDATVPAPACAQLPGLPMDRPSVAEDCLYLNVTTPPRESERRLPVLVWIHGGHFLFGQGDTYGGQRLAADGDVVVVTVNYRLGPLGFLALPGLESAPGAGTSGNFGLEDQQAALRWVRANAASFGGDPGNVTIAGQSAGATSVCAHLAAPGSRGLFHRAIVQSNACTNPVRTRREAYAGGAALGTAAGCDRHPAGVAACLRELSASELVERAGYPGRGPWEPGLVAGGPVLPVDPAAALASGAFHRVPMLVGVTRDEYRAQVWGMERTGMLCPPKKQAPCPLTGTQYREQVEATFGADAPAVLRRYPLPRPDKASEVLGAVMTDHQYVRPMLDTVTATSRHVPTYAYEFADRQAPFFTEAATPSFPTGAYHLSELPYLFAVGYARPLSTDQTALSTAMVRYWSSFAHTGDPNRSDLPEWPRWQAQAGYVQALAPGRDGIGRTDLERDHHVPFWRSIID</sequence>
<dbReference type="RefSeq" id="WP_331217682.1">
    <property type="nucleotide sequence ID" value="NZ_JAZGQK010000031.1"/>
</dbReference>
<dbReference type="InterPro" id="IPR029058">
    <property type="entry name" value="AB_hydrolase_fold"/>
</dbReference>
<accession>A0ABU7S1X4</accession>
<evidence type="ECO:0000256" key="1">
    <source>
        <dbReference type="ARBA" id="ARBA00005964"/>
    </source>
</evidence>
<comment type="similarity">
    <text evidence="1 3">Belongs to the type-B carboxylesterase/lipase family.</text>
</comment>
<dbReference type="InterPro" id="IPR050309">
    <property type="entry name" value="Type-B_Carboxylest/Lipase"/>
</dbReference>
<organism evidence="5 6">
    <name type="scientific">Plantactinospora sonchi</name>
    <dbReference type="NCBI Taxonomy" id="1544735"/>
    <lineage>
        <taxon>Bacteria</taxon>
        <taxon>Bacillati</taxon>
        <taxon>Actinomycetota</taxon>
        <taxon>Actinomycetes</taxon>
        <taxon>Micromonosporales</taxon>
        <taxon>Micromonosporaceae</taxon>
        <taxon>Plantactinospora</taxon>
    </lineage>
</organism>
<name>A0ABU7S1X4_9ACTN</name>
<dbReference type="InterPro" id="IPR002018">
    <property type="entry name" value="CarbesteraseB"/>
</dbReference>
<dbReference type="EC" id="3.1.1.-" evidence="3"/>
<evidence type="ECO:0000256" key="2">
    <source>
        <dbReference type="ARBA" id="ARBA00022801"/>
    </source>
</evidence>
<dbReference type="PANTHER" id="PTHR11559">
    <property type="entry name" value="CARBOXYLESTERASE"/>
    <property type="match status" value="1"/>
</dbReference>
<evidence type="ECO:0000259" key="4">
    <source>
        <dbReference type="Pfam" id="PF00135"/>
    </source>
</evidence>